<dbReference type="EMBL" id="MIGC01000843">
    <property type="protein sequence ID" value="PHJ24119.1"/>
    <property type="molecule type" value="Genomic_DNA"/>
</dbReference>
<dbReference type="CDD" id="cd02947">
    <property type="entry name" value="TRX_family"/>
    <property type="match status" value="1"/>
</dbReference>
<dbReference type="Proteomes" id="UP000221165">
    <property type="component" value="Unassembled WGS sequence"/>
</dbReference>
<accession>A0A2C6L831</accession>
<dbReference type="GeneID" id="94425423"/>
<feature type="region of interest" description="Disordered" evidence="2">
    <location>
        <begin position="207"/>
        <end position="227"/>
    </location>
</feature>
<gene>
    <name evidence="5" type="ORF">CSUI_002010</name>
</gene>
<proteinExistence type="predicted"/>
<reference evidence="5 6" key="1">
    <citation type="journal article" date="2017" name="Int. J. Parasitol.">
        <title>The genome of the protozoan parasite Cystoisospora suis and a reverse vaccinology approach to identify vaccine candidates.</title>
        <authorList>
            <person name="Palmieri N."/>
            <person name="Shrestha A."/>
            <person name="Ruttkowski B."/>
            <person name="Beck T."/>
            <person name="Vogl C."/>
            <person name="Tomley F."/>
            <person name="Blake D.P."/>
            <person name="Joachim A."/>
        </authorList>
    </citation>
    <scope>NUCLEOTIDE SEQUENCE [LARGE SCALE GENOMIC DNA]</scope>
    <source>
        <strain evidence="5 6">Wien I</strain>
    </source>
</reference>
<keyword evidence="3" id="KW-0732">Signal</keyword>
<feature type="chain" id="PRO_5013333475" evidence="3">
    <location>
        <begin position="20"/>
        <end position="227"/>
    </location>
</feature>
<keyword evidence="6" id="KW-1185">Reference proteome</keyword>
<keyword evidence="1" id="KW-1015">Disulfide bond</keyword>
<name>A0A2C6L831_9APIC</name>
<evidence type="ECO:0000256" key="2">
    <source>
        <dbReference type="SAM" id="MobiDB-lite"/>
    </source>
</evidence>
<dbReference type="VEuPathDB" id="ToxoDB:CSUI_002010"/>
<dbReference type="InterPro" id="IPR013766">
    <property type="entry name" value="Thioredoxin_domain"/>
</dbReference>
<protein>
    <submittedName>
        <fullName evidence="5">Thioredoxin domain-containing protein</fullName>
    </submittedName>
</protein>
<evidence type="ECO:0000259" key="4">
    <source>
        <dbReference type="Pfam" id="PF00085"/>
    </source>
</evidence>
<dbReference type="RefSeq" id="XP_067925793.1">
    <property type="nucleotide sequence ID" value="XM_068062212.1"/>
</dbReference>
<dbReference type="InterPro" id="IPR036249">
    <property type="entry name" value="Thioredoxin-like_sf"/>
</dbReference>
<evidence type="ECO:0000256" key="3">
    <source>
        <dbReference type="SAM" id="SignalP"/>
    </source>
</evidence>
<feature type="domain" description="Thioredoxin" evidence="4">
    <location>
        <begin position="98"/>
        <end position="163"/>
    </location>
</feature>
<dbReference type="PANTHER" id="PTHR46115">
    <property type="entry name" value="THIOREDOXIN-LIKE PROTEIN 1"/>
    <property type="match status" value="1"/>
</dbReference>
<dbReference type="Gene3D" id="3.40.30.10">
    <property type="entry name" value="Glutaredoxin"/>
    <property type="match status" value="1"/>
</dbReference>
<organism evidence="5 6">
    <name type="scientific">Cystoisospora suis</name>
    <dbReference type="NCBI Taxonomy" id="483139"/>
    <lineage>
        <taxon>Eukaryota</taxon>
        <taxon>Sar</taxon>
        <taxon>Alveolata</taxon>
        <taxon>Apicomplexa</taxon>
        <taxon>Conoidasida</taxon>
        <taxon>Coccidia</taxon>
        <taxon>Eucoccidiorida</taxon>
        <taxon>Eimeriorina</taxon>
        <taxon>Sarcocystidae</taxon>
        <taxon>Cystoisospora</taxon>
    </lineage>
</organism>
<evidence type="ECO:0000313" key="5">
    <source>
        <dbReference type="EMBL" id="PHJ24119.1"/>
    </source>
</evidence>
<evidence type="ECO:0000256" key="1">
    <source>
        <dbReference type="ARBA" id="ARBA00023157"/>
    </source>
</evidence>
<dbReference type="OrthoDB" id="2121326at2759"/>
<dbReference type="Pfam" id="PF00085">
    <property type="entry name" value="Thioredoxin"/>
    <property type="match status" value="1"/>
</dbReference>
<sequence>MICVGPICLPVWQLGIIGAFLLKPLKDVAMLLYSRCCKHRSECTYTPSPALGEGHLELFRQSDEDLKRRQKERGDHREPAVVSIHSDDEMTSLKKRLIQEGKTKVLFVDFSATWCRPCQAIFPFLQALSVCYEGVFAKVDIDDCPDTAEEASIQALPTFCVYLLQTTTAEGRDPVKEEWRLIARAVGANRRDWENLVVLHAKPIGPAKTRDHEGSDLGSGDLHAKHQ</sequence>
<comment type="caution">
    <text evidence="5">The sequence shown here is derived from an EMBL/GenBank/DDBJ whole genome shotgun (WGS) entry which is preliminary data.</text>
</comment>
<dbReference type="AlphaFoldDB" id="A0A2C6L831"/>
<feature type="signal peptide" evidence="3">
    <location>
        <begin position="1"/>
        <end position="19"/>
    </location>
</feature>
<evidence type="ECO:0000313" key="6">
    <source>
        <dbReference type="Proteomes" id="UP000221165"/>
    </source>
</evidence>
<dbReference type="SUPFAM" id="SSF52833">
    <property type="entry name" value="Thioredoxin-like"/>
    <property type="match status" value="1"/>
</dbReference>